<name>A0A316W970_9BASI</name>
<feature type="compositionally biased region" description="Low complexity" evidence="1">
    <location>
        <begin position="103"/>
        <end position="118"/>
    </location>
</feature>
<gene>
    <name evidence="2" type="ORF">IE81DRAFT_11748</name>
</gene>
<dbReference type="Proteomes" id="UP000245783">
    <property type="component" value="Unassembled WGS sequence"/>
</dbReference>
<protein>
    <submittedName>
        <fullName evidence="2">Uncharacterized protein</fullName>
    </submittedName>
</protein>
<feature type="compositionally biased region" description="Low complexity" evidence="1">
    <location>
        <begin position="264"/>
        <end position="273"/>
    </location>
</feature>
<keyword evidence="3" id="KW-1185">Reference proteome</keyword>
<feature type="region of interest" description="Disordered" evidence="1">
    <location>
        <begin position="161"/>
        <end position="188"/>
    </location>
</feature>
<feature type="compositionally biased region" description="Polar residues" evidence="1">
    <location>
        <begin position="16"/>
        <end position="28"/>
    </location>
</feature>
<feature type="compositionally biased region" description="Basic and acidic residues" evidence="1">
    <location>
        <begin position="387"/>
        <end position="406"/>
    </location>
</feature>
<dbReference type="RefSeq" id="XP_025371753.1">
    <property type="nucleotide sequence ID" value="XM_025510161.1"/>
</dbReference>
<accession>A0A316W970</accession>
<dbReference type="EMBL" id="KZ819360">
    <property type="protein sequence ID" value="PWN44593.1"/>
    <property type="molecule type" value="Genomic_DNA"/>
</dbReference>
<feature type="compositionally biased region" description="Basic and acidic residues" evidence="1">
    <location>
        <begin position="80"/>
        <end position="97"/>
    </location>
</feature>
<dbReference type="InParanoid" id="A0A316W970"/>
<evidence type="ECO:0000256" key="1">
    <source>
        <dbReference type="SAM" id="MobiDB-lite"/>
    </source>
</evidence>
<feature type="region of interest" description="Disordered" evidence="1">
    <location>
        <begin position="1"/>
        <end position="134"/>
    </location>
</feature>
<proteinExistence type="predicted"/>
<evidence type="ECO:0000313" key="2">
    <source>
        <dbReference type="EMBL" id="PWN44593.1"/>
    </source>
</evidence>
<reference evidence="2 3" key="1">
    <citation type="journal article" date="2018" name="Mol. Biol. Evol.">
        <title>Broad Genomic Sampling Reveals a Smut Pathogenic Ancestry of the Fungal Clade Ustilaginomycotina.</title>
        <authorList>
            <person name="Kijpornyongpan T."/>
            <person name="Mondo S.J."/>
            <person name="Barry K."/>
            <person name="Sandor L."/>
            <person name="Lee J."/>
            <person name="Lipzen A."/>
            <person name="Pangilinan J."/>
            <person name="LaButti K."/>
            <person name="Hainaut M."/>
            <person name="Henrissat B."/>
            <person name="Grigoriev I.V."/>
            <person name="Spatafora J.W."/>
            <person name="Aime M.C."/>
        </authorList>
    </citation>
    <scope>NUCLEOTIDE SEQUENCE [LARGE SCALE GENOMIC DNA]</scope>
    <source>
        <strain evidence="2 3">MCA 4658</strain>
    </source>
</reference>
<feature type="compositionally biased region" description="Polar residues" evidence="1">
    <location>
        <begin position="249"/>
        <end position="258"/>
    </location>
</feature>
<organism evidence="2 3">
    <name type="scientific">Ceraceosorus guamensis</name>
    <dbReference type="NCBI Taxonomy" id="1522189"/>
    <lineage>
        <taxon>Eukaryota</taxon>
        <taxon>Fungi</taxon>
        <taxon>Dikarya</taxon>
        <taxon>Basidiomycota</taxon>
        <taxon>Ustilaginomycotina</taxon>
        <taxon>Exobasidiomycetes</taxon>
        <taxon>Ceraceosorales</taxon>
        <taxon>Ceraceosoraceae</taxon>
        <taxon>Ceraceosorus</taxon>
    </lineage>
</organism>
<dbReference type="OrthoDB" id="10396618at2759"/>
<sequence length="439" mass="48512">MTSTPRHRLIWRHHASPSSSEGANTPTRLPQDRVFFQPHVPRLMAPPADGRLPNSNGASSKRVKLQRFYDGGKGSTSNAHRHDFLEGPFAHDLRPETPPRLYSTSTSTHSSPGSFHTTPNRHSLSKRDAVESEINRRSPLKGCLKCFGRVDIAVGEPRRIRSSQPTVYDPPRRATFQGPRDPSLWGSHDIGPIAMHRLRASRRRIDVQPSSVQQTNEHELLSAARHSDASRNGSGLTTLGHHSRRIRTTTETVSNSPGSDYLVSKHPSAKVSPSSPPSAPFSPLSFGELSGGRDHFRNRPTPWDSRPESPPSSFTPDEVRWLTPTRSRSEPDLTNLLSPEWGSRVPEGTKRLLSPLNRADPNSPRSGVPHIHKRQFVFAPSSTTGEKVQRGSDPDHVPLNRRHDDATAPLEPRGPPDAVVSLGREEIGTRSKNAPPCCE</sequence>
<feature type="region of interest" description="Disordered" evidence="1">
    <location>
        <begin position="223"/>
        <end position="439"/>
    </location>
</feature>
<feature type="compositionally biased region" description="Basic residues" evidence="1">
    <location>
        <begin position="1"/>
        <end position="15"/>
    </location>
</feature>
<dbReference type="AlphaFoldDB" id="A0A316W970"/>
<feature type="compositionally biased region" description="Basic and acidic residues" evidence="1">
    <location>
        <begin position="125"/>
        <end position="134"/>
    </location>
</feature>
<evidence type="ECO:0000313" key="3">
    <source>
        <dbReference type="Proteomes" id="UP000245783"/>
    </source>
</evidence>
<dbReference type="GeneID" id="37032031"/>